<protein>
    <recommendedName>
        <fullName evidence="3">M23ase beta-sheet core domain-containing protein</fullName>
    </recommendedName>
</protein>
<keyword evidence="2" id="KW-0472">Membrane</keyword>
<feature type="compositionally biased region" description="Polar residues" evidence="1">
    <location>
        <begin position="742"/>
        <end position="751"/>
    </location>
</feature>
<feature type="domain" description="M23ase beta-sheet core" evidence="3">
    <location>
        <begin position="150"/>
        <end position="244"/>
    </location>
</feature>
<comment type="caution">
    <text evidence="4">The sequence shown here is derived from an EMBL/GenBank/DDBJ whole genome shotgun (WGS) entry which is preliminary data.</text>
</comment>
<evidence type="ECO:0000256" key="1">
    <source>
        <dbReference type="SAM" id="MobiDB-lite"/>
    </source>
</evidence>
<reference evidence="4 5" key="1">
    <citation type="submission" date="2017-09" db="EMBL/GenBank/DDBJ databases">
        <title>Comparative genomics of rhizobia isolated from Phaseolus vulgaris in China.</title>
        <authorList>
            <person name="Tong W."/>
        </authorList>
    </citation>
    <scope>NUCLEOTIDE SEQUENCE [LARGE SCALE GENOMIC DNA]</scope>
    <source>
        <strain evidence="4 5">L101</strain>
    </source>
</reference>
<keyword evidence="2" id="KW-0812">Transmembrane</keyword>
<dbReference type="Pfam" id="PF01551">
    <property type="entry name" value="Peptidase_M23"/>
    <property type="match status" value="1"/>
</dbReference>
<keyword evidence="5" id="KW-1185">Reference proteome</keyword>
<dbReference type="EMBL" id="NXDM01000027">
    <property type="protein sequence ID" value="PCK78469.1"/>
    <property type="molecule type" value="Genomic_DNA"/>
</dbReference>
<dbReference type="SUPFAM" id="SSF51261">
    <property type="entry name" value="Duplicated hybrid motif"/>
    <property type="match status" value="1"/>
</dbReference>
<evidence type="ECO:0000256" key="2">
    <source>
        <dbReference type="SAM" id="Phobius"/>
    </source>
</evidence>
<evidence type="ECO:0000313" key="4">
    <source>
        <dbReference type="EMBL" id="PCK78469.1"/>
    </source>
</evidence>
<accession>A0A2A5KN52</accession>
<organism evidence="4 5">
    <name type="scientific">Rhizobium sophoriradicis</name>
    <dbReference type="NCBI Taxonomy" id="1535245"/>
    <lineage>
        <taxon>Bacteria</taxon>
        <taxon>Pseudomonadati</taxon>
        <taxon>Pseudomonadota</taxon>
        <taxon>Alphaproteobacteria</taxon>
        <taxon>Hyphomicrobiales</taxon>
        <taxon>Rhizobiaceae</taxon>
        <taxon>Rhizobium/Agrobacterium group</taxon>
        <taxon>Rhizobium</taxon>
    </lineage>
</organism>
<keyword evidence="2" id="KW-1133">Transmembrane helix</keyword>
<dbReference type="InterPro" id="IPR016047">
    <property type="entry name" value="M23ase_b-sheet_dom"/>
</dbReference>
<feature type="region of interest" description="Disordered" evidence="1">
    <location>
        <begin position="731"/>
        <end position="751"/>
    </location>
</feature>
<feature type="transmembrane region" description="Helical" evidence="2">
    <location>
        <begin position="40"/>
        <end position="59"/>
    </location>
</feature>
<proteinExistence type="predicted"/>
<dbReference type="CDD" id="cd12797">
    <property type="entry name" value="M23_peptidase"/>
    <property type="match status" value="1"/>
</dbReference>
<gene>
    <name evidence="4" type="ORF">CPT34_24660</name>
</gene>
<name>A0A2A5KN52_9HYPH</name>
<evidence type="ECO:0000259" key="3">
    <source>
        <dbReference type="Pfam" id="PF01551"/>
    </source>
</evidence>
<dbReference type="InterPro" id="IPR011055">
    <property type="entry name" value="Dup_hybrid_motif"/>
</dbReference>
<sequence length="751" mass="82039">MRRASEILSLNSTWSQASRNSGNGAKKGCSAMDHCRTYKLILSNLTAAILLFCGTSALGQSNTDFSYFAPGNILPVGVHGINKREVVSQDWTFPLQVGTITGLHAYIGTQLSQYHGLNWNNDPRLFHYPSRDNQCEPRDWTVTQCPSGKGHQGVDIRANDNSNNKWNVIAVEDGIVTTVTSNTTVAVKHGARTVRYLHMDMQSIREAGIKIGSVVHKGQALGHVSNIMEGTPSTSFHLHFDAYTGTAAAGNFYHVYPALIAAYRRAWGLPDNVDNGILEPDPVREIASGGEALPTQPDRPVSQSVCQNVSLSTPLPEVDRDSFVSLWQHNCSIMGMIANEETGERRFVYFQPKQSIAGIVRADPVFFIGKNDAGTISGVAKLYSSRCGTISFPASGSTSQASENPVVVLRGQRPQRDSETCKAISTTEEKLEFTFLERVSPDVVISGPDLEPRPERSTLSEITRNFLAITFYPNDAGKIDLLPYFARFPGLVEAEGKKDSKGGLIPALSSDEGGVAISWVWINKRALYTDGLLITPKTVAYSMAGVDPQACDMQMQPTASGVSAIGSLDEATSRCNAVTAYLMGYIGFAGGRNFAADYFGRQLKPDETLDMNNPIVAWNWMRTMYSHESGHPVVIDRDTFHRGVAFGKDYIESFYDGNQSAIRAVAFYSDPCNFAQLACKRPAQENSSSGGGQKPTELLTLVAALREQVSFLAAENKKLQSIVGQLKPFKDTKRPKKIDSAGGNNQRRPLY</sequence>
<dbReference type="Gene3D" id="2.70.70.10">
    <property type="entry name" value="Glucose Permease (Domain IIA)"/>
    <property type="match status" value="1"/>
</dbReference>
<dbReference type="AlphaFoldDB" id="A0A2A5KN52"/>
<dbReference type="Proteomes" id="UP000218807">
    <property type="component" value="Unassembled WGS sequence"/>
</dbReference>
<evidence type="ECO:0000313" key="5">
    <source>
        <dbReference type="Proteomes" id="UP000218807"/>
    </source>
</evidence>